<evidence type="ECO:0000313" key="1">
    <source>
        <dbReference type="EMBL" id="KAK9241036.1"/>
    </source>
</evidence>
<organism evidence="1 2">
    <name type="scientific">Lipomyces kononenkoae</name>
    <name type="common">Yeast</name>
    <dbReference type="NCBI Taxonomy" id="34357"/>
    <lineage>
        <taxon>Eukaryota</taxon>
        <taxon>Fungi</taxon>
        <taxon>Dikarya</taxon>
        <taxon>Ascomycota</taxon>
        <taxon>Saccharomycotina</taxon>
        <taxon>Lipomycetes</taxon>
        <taxon>Lipomycetales</taxon>
        <taxon>Lipomycetaceae</taxon>
        <taxon>Lipomyces</taxon>
    </lineage>
</organism>
<sequence length="402" mass="49018">MSLRPRPESAAEVGLLSEADKRRLRTTKYPPEFDEVVDLSRVNFPVIKTWIANQISEIAGGDDIVTEYTVSLFEQDNKPPIKAIQIQLEGFLPSSTIAANFCKDLWNLLLEAQDSPSGIPAKLIEQKKIEVQEALNRRSALEERRKLDVERAAKLDEVRQRERKERDERRRREDGRDRNDRTKTHQVDTVSKDPPDADRLRSPYSKERRIEVSHRERSRRADGSPERDYRRDRERADSPQRRRDRDYIRDDDRRRNRSRDYSPERLYSRGDSKERRRRELPIERRRDHSRDRVDGRHRQYRDRSLDRSLDRSRDRSRDRKRNRDRSRERRERSRDRRYTTDNHGFDRGRSRSRERRHRNSRDYELDYERERERAMSPGRAQRRLEREREFQERLSKRQRYED</sequence>
<keyword evidence="2" id="KW-1185">Reference proteome</keyword>
<gene>
    <name evidence="1" type="ORF">V1525DRAFT_335379</name>
</gene>
<protein>
    <submittedName>
        <fullName evidence="1">Uncharacterized protein</fullName>
    </submittedName>
</protein>
<accession>A0ACC3TAT0</accession>
<name>A0ACC3TAT0_LIPKO</name>
<proteinExistence type="predicted"/>
<reference evidence="2" key="1">
    <citation type="journal article" date="2024" name="Front. Bioeng. Biotechnol.">
        <title>Genome-scale model development and genomic sequencing of the oleaginous clade Lipomyces.</title>
        <authorList>
            <person name="Czajka J.J."/>
            <person name="Han Y."/>
            <person name="Kim J."/>
            <person name="Mondo S.J."/>
            <person name="Hofstad B.A."/>
            <person name="Robles A."/>
            <person name="Haridas S."/>
            <person name="Riley R."/>
            <person name="LaButti K."/>
            <person name="Pangilinan J."/>
            <person name="Andreopoulos W."/>
            <person name="Lipzen A."/>
            <person name="Yan J."/>
            <person name="Wang M."/>
            <person name="Ng V."/>
            <person name="Grigoriev I.V."/>
            <person name="Spatafora J.W."/>
            <person name="Magnuson J.K."/>
            <person name="Baker S.E."/>
            <person name="Pomraning K.R."/>
        </authorList>
    </citation>
    <scope>NUCLEOTIDE SEQUENCE [LARGE SCALE GENOMIC DNA]</scope>
    <source>
        <strain evidence="2">CBS 7786</strain>
    </source>
</reference>
<dbReference type="Proteomes" id="UP001433508">
    <property type="component" value="Unassembled WGS sequence"/>
</dbReference>
<evidence type="ECO:0000313" key="2">
    <source>
        <dbReference type="Proteomes" id="UP001433508"/>
    </source>
</evidence>
<comment type="caution">
    <text evidence="1">The sequence shown here is derived from an EMBL/GenBank/DDBJ whole genome shotgun (WGS) entry which is preliminary data.</text>
</comment>
<dbReference type="EMBL" id="MU971336">
    <property type="protein sequence ID" value="KAK9241036.1"/>
    <property type="molecule type" value="Genomic_DNA"/>
</dbReference>